<proteinExistence type="predicted"/>
<evidence type="ECO:0000256" key="1">
    <source>
        <dbReference type="SAM" id="SignalP"/>
    </source>
</evidence>
<evidence type="ECO:0000313" key="3">
    <source>
        <dbReference type="Proteomes" id="UP000466632"/>
    </source>
</evidence>
<dbReference type="AlphaFoldDB" id="A0A7I7P0T7"/>
<reference evidence="2 3" key="1">
    <citation type="journal article" date="2019" name="Emerg. Microbes Infect.">
        <title>Comprehensive subspecies identification of 175 nontuberculous mycobacteria species based on 7547 genomic profiles.</title>
        <authorList>
            <person name="Matsumoto Y."/>
            <person name="Kinjo T."/>
            <person name="Motooka D."/>
            <person name="Nabeya D."/>
            <person name="Jung N."/>
            <person name="Uechi K."/>
            <person name="Horii T."/>
            <person name="Iida T."/>
            <person name="Fujita J."/>
            <person name="Nakamura S."/>
        </authorList>
    </citation>
    <scope>NUCLEOTIDE SEQUENCE [LARGE SCALE GENOMIC DNA]</scope>
    <source>
        <strain evidence="2 3">JCM 16018</strain>
    </source>
</reference>
<evidence type="ECO:0008006" key="4">
    <source>
        <dbReference type="Google" id="ProtNLM"/>
    </source>
</evidence>
<sequence length="112" mass="11467">MVRLSLTKLTVAVGSAAVALTAAAGIASADPDWGPAISTTCNYGQVMAALNANDPAAAAQFNQSPMAQNFLRSFLASPPPKRQQMADQAAAMPGAAKYFGTVNAVMSTCNNF</sequence>
<feature type="chain" id="PRO_5029732954" description="Hemophore-related protein" evidence="1">
    <location>
        <begin position="30"/>
        <end position="112"/>
    </location>
</feature>
<feature type="signal peptide" evidence="1">
    <location>
        <begin position="1"/>
        <end position="29"/>
    </location>
</feature>
<dbReference type="EMBL" id="AP022582">
    <property type="protein sequence ID" value="BBY02110.1"/>
    <property type="molecule type" value="Genomic_DNA"/>
</dbReference>
<gene>
    <name evidence="2" type="primary">TB8.4</name>
    <name evidence="2" type="ORF">MSEO_26090</name>
</gene>
<dbReference type="InterPro" id="IPR016572">
    <property type="entry name" value="UCP010611"/>
</dbReference>
<dbReference type="NCBIfam" id="TIGR04529">
    <property type="entry name" value="MTB_hemophore"/>
    <property type="match status" value="1"/>
</dbReference>
<evidence type="ECO:0000313" key="2">
    <source>
        <dbReference type="EMBL" id="BBY02110.1"/>
    </source>
</evidence>
<keyword evidence="3" id="KW-1185">Reference proteome</keyword>
<protein>
    <recommendedName>
        <fullName evidence="4">Hemophore-related protein</fullName>
    </recommendedName>
</protein>
<dbReference type="PIRSF" id="PIRSF010611">
    <property type="entry name" value="UCP010611"/>
    <property type="match status" value="1"/>
</dbReference>
<dbReference type="Proteomes" id="UP000466632">
    <property type="component" value="Chromosome"/>
</dbReference>
<accession>A0A7I7P0T7</accession>
<dbReference type="InterPro" id="IPR032407">
    <property type="entry name" value="MHB"/>
</dbReference>
<keyword evidence="1" id="KW-0732">Signal</keyword>
<dbReference type="KEGG" id="mseo:MSEO_26090"/>
<organism evidence="2 3">
    <name type="scientific">Mycobacterium seoulense</name>
    <dbReference type="NCBI Taxonomy" id="386911"/>
    <lineage>
        <taxon>Bacteria</taxon>
        <taxon>Bacillati</taxon>
        <taxon>Actinomycetota</taxon>
        <taxon>Actinomycetes</taxon>
        <taxon>Mycobacteriales</taxon>
        <taxon>Mycobacteriaceae</taxon>
        <taxon>Mycobacterium</taxon>
    </lineage>
</organism>
<dbReference type="GO" id="GO:0020037">
    <property type="term" value="F:heme binding"/>
    <property type="evidence" value="ECO:0007669"/>
    <property type="project" value="InterPro"/>
</dbReference>
<name>A0A7I7P0T7_9MYCO</name>